<evidence type="ECO:0000256" key="1">
    <source>
        <dbReference type="ARBA" id="ARBA00001946"/>
    </source>
</evidence>
<evidence type="ECO:0000256" key="5">
    <source>
        <dbReference type="ARBA" id="ARBA00023277"/>
    </source>
</evidence>
<accession>A0ABS4FT49</accession>
<evidence type="ECO:0000256" key="6">
    <source>
        <dbReference type="SAM" id="MobiDB-lite"/>
    </source>
</evidence>
<dbReference type="InterPro" id="IPR006879">
    <property type="entry name" value="YdjC-like"/>
</dbReference>
<feature type="compositionally biased region" description="Basic residues" evidence="6">
    <location>
        <begin position="278"/>
        <end position="304"/>
    </location>
</feature>
<dbReference type="Gene3D" id="3.20.20.370">
    <property type="entry name" value="Glycoside hydrolase/deacetylase"/>
    <property type="match status" value="1"/>
</dbReference>
<keyword evidence="8" id="KW-1185">Reference proteome</keyword>
<keyword evidence="5" id="KW-0119">Carbohydrate metabolism</keyword>
<dbReference type="PANTHER" id="PTHR31609:SF1">
    <property type="entry name" value="CARBOHYDRATE DEACETYLASE"/>
    <property type="match status" value="1"/>
</dbReference>
<dbReference type="InterPro" id="IPR011330">
    <property type="entry name" value="Glyco_hydro/deAcase_b/a-brl"/>
</dbReference>
<keyword evidence="2" id="KW-0479">Metal-binding</keyword>
<name>A0ABS4FT49_9BACL</name>
<dbReference type="Proteomes" id="UP001519272">
    <property type="component" value="Unassembled WGS sequence"/>
</dbReference>
<organism evidence="7 8">
    <name type="scientific">Paenibacillus turicensis</name>
    <dbReference type="NCBI Taxonomy" id="160487"/>
    <lineage>
        <taxon>Bacteria</taxon>
        <taxon>Bacillati</taxon>
        <taxon>Bacillota</taxon>
        <taxon>Bacilli</taxon>
        <taxon>Bacillales</taxon>
        <taxon>Paenibacillaceae</taxon>
        <taxon>Paenibacillus</taxon>
    </lineage>
</organism>
<evidence type="ECO:0000256" key="3">
    <source>
        <dbReference type="ARBA" id="ARBA00022801"/>
    </source>
</evidence>
<evidence type="ECO:0000313" key="8">
    <source>
        <dbReference type="Proteomes" id="UP001519272"/>
    </source>
</evidence>
<evidence type="ECO:0000256" key="4">
    <source>
        <dbReference type="ARBA" id="ARBA00022842"/>
    </source>
</evidence>
<dbReference type="GO" id="GO:0036311">
    <property type="term" value="F:chitin disaccharide deacetylase activity"/>
    <property type="evidence" value="ECO:0007669"/>
    <property type="project" value="UniProtKB-EC"/>
</dbReference>
<comment type="caution">
    <text evidence="7">The sequence shown here is derived from an EMBL/GenBank/DDBJ whole genome shotgun (WGS) entry which is preliminary data.</text>
</comment>
<dbReference type="EMBL" id="JAGGKG010000010">
    <property type="protein sequence ID" value="MBP1905763.1"/>
    <property type="molecule type" value="Genomic_DNA"/>
</dbReference>
<gene>
    <name evidence="7" type="ORF">J2Z32_002411</name>
</gene>
<dbReference type="PANTHER" id="PTHR31609">
    <property type="entry name" value="YDJC DEACETYLASE FAMILY MEMBER"/>
    <property type="match status" value="1"/>
</dbReference>
<evidence type="ECO:0000256" key="2">
    <source>
        <dbReference type="ARBA" id="ARBA00022723"/>
    </source>
</evidence>
<evidence type="ECO:0000313" key="7">
    <source>
        <dbReference type="EMBL" id="MBP1905763.1"/>
    </source>
</evidence>
<reference evidence="7 8" key="1">
    <citation type="submission" date="2021-03" db="EMBL/GenBank/DDBJ databases">
        <title>Genomic Encyclopedia of Type Strains, Phase IV (KMG-IV): sequencing the most valuable type-strain genomes for metagenomic binning, comparative biology and taxonomic classification.</title>
        <authorList>
            <person name="Goeker M."/>
        </authorList>
    </citation>
    <scope>NUCLEOTIDE SEQUENCE [LARGE SCALE GENOMIC DNA]</scope>
    <source>
        <strain evidence="7 8">DSM 14349</strain>
    </source>
</reference>
<keyword evidence="4" id="KW-0460">Magnesium</keyword>
<sequence>MVKYLIINGDDFGLSESANRGIVSAHQYGSLSSTSMMVNMPYFEQAVTLAHQMPTLGVGLHFNLTEGAPITTFPQVNSLINDKGLFSAQQNHWTEADIKQELLSQYNKLLSTGIAPTHIDTHHHIHMISPMVHQIVTSFCRNLHLPYRKNPNILEPLDQQSGLCTNHLILDTYDSPERATRLITHLNGLPDGCTEIMCHPRHPQMMIRNLTHTPKEHYAGFNELRAVTDQRIPYILSQQQIQLIHYGQLAPLHDPTQPIQSEEAPQPQSVTPKARNLSTKRNKKLLKMKLNHGYKNKRKRHVRS</sequence>
<feature type="region of interest" description="Disordered" evidence="6">
    <location>
        <begin position="252"/>
        <end position="304"/>
    </location>
</feature>
<dbReference type="EC" id="3.5.1.105" evidence="7"/>
<dbReference type="Pfam" id="PF04794">
    <property type="entry name" value="YdjC"/>
    <property type="match status" value="1"/>
</dbReference>
<protein>
    <submittedName>
        <fullName evidence="7">Glycoside hydrolase/deacetylase ChbG (UPF0249 family)</fullName>
        <ecNumber evidence="7">3.5.1.105</ecNumber>
    </submittedName>
</protein>
<proteinExistence type="predicted"/>
<comment type="cofactor">
    <cofactor evidence="1">
        <name>Mg(2+)</name>
        <dbReference type="ChEBI" id="CHEBI:18420"/>
    </cofactor>
</comment>
<dbReference type="RefSeq" id="WP_210089382.1">
    <property type="nucleotide sequence ID" value="NZ_JAGGKG010000010.1"/>
</dbReference>
<dbReference type="SUPFAM" id="SSF88713">
    <property type="entry name" value="Glycoside hydrolase/deacetylase"/>
    <property type="match status" value="1"/>
</dbReference>
<keyword evidence="3 7" id="KW-0378">Hydrolase</keyword>
<feature type="compositionally biased region" description="Polar residues" evidence="6">
    <location>
        <begin position="266"/>
        <end position="277"/>
    </location>
</feature>